<evidence type="ECO:0000313" key="2">
    <source>
        <dbReference type="Proteomes" id="UP000774617"/>
    </source>
</evidence>
<gene>
    <name evidence="1" type="ORF">B0J12DRAFT_328341</name>
</gene>
<dbReference type="Proteomes" id="UP000774617">
    <property type="component" value="Unassembled WGS sequence"/>
</dbReference>
<protein>
    <submittedName>
        <fullName evidence="1">Uncharacterized protein</fullName>
    </submittedName>
</protein>
<reference evidence="1 2" key="1">
    <citation type="journal article" date="2021" name="Nat. Commun.">
        <title>Genetic determinants of endophytism in the Arabidopsis root mycobiome.</title>
        <authorList>
            <person name="Mesny F."/>
            <person name="Miyauchi S."/>
            <person name="Thiergart T."/>
            <person name="Pickel B."/>
            <person name="Atanasova L."/>
            <person name="Karlsson M."/>
            <person name="Huettel B."/>
            <person name="Barry K.W."/>
            <person name="Haridas S."/>
            <person name="Chen C."/>
            <person name="Bauer D."/>
            <person name="Andreopoulos W."/>
            <person name="Pangilinan J."/>
            <person name="LaButti K."/>
            <person name="Riley R."/>
            <person name="Lipzen A."/>
            <person name="Clum A."/>
            <person name="Drula E."/>
            <person name="Henrissat B."/>
            <person name="Kohler A."/>
            <person name="Grigoriev I.V."/>
            <person name="Martin F.M."/>
            <person name="Hacquard S."/>
        </authorList>
    </citation>
    <scope>NUCLEOTIDE SEQUENCE [LARGE SCALE GENOMIC DNA]</scope>
    <source>
        <strain evidence="1 2">MPI-SDFR-AT-0080</strain>
    </source>
</reference>
<sequence length="204" mass="22623">MKVQPNLNTLFGNLYKAFSLRIICPIRSIATGRSEPHFKRRIISSTPTRRSTLNSLHVNMKSFLTLSLLSVAALALPQNASPQSSTRQFDTFNFRVGYSNANGDKSYVAWVAGQSACNQRNIIGKGTTSWCQDGGRWATVPYEASPTKNIDIKFICKESDKEYKDVRYKLKSGQKGICTGSRERFQGCPDLVTILNCSPVAGDD</sequence>
<name>A0ABQ8FY00_9PEZI</name>
<dbReference type="EMBL" id="JAGTJR010000048">
    <property type="protein sequence ID" value="KAH7028665.1"/>
    <property type="molecule type" value="Genomic_DNA"/>
</dbReference>
<comment type="caution">
    <text evidence="1">The sequence shown here is derived from an EMBL/GenBank/DDBJ whole genome shotgun (WGS) entry which is preliminary data.</text>
</comment>
<accession>A0ABQ8FY00</accession>
<evidence type="ECO:0000313" key="1">
    <source>
        <dbReference type="EMBL" id="KAH7028665.1"/>
    </source>
</evidence>
<proteinExistence type="predicted"/>
<organism evidence="1 2">
    <name type="scientific">Macrophomina phaseolina</name>
    <dbReference type="NCBI Taxonomy" id="35725"/>
    <lineage>
        <taxon>Eukaryota</taxon>
        <taxon>Fungi</taxon>
        <taxon>Dikarya</taxon>
        <taxon>Ascomycota</taxon>
        <taxon>Pezizomycotina</taxon>
        <taxon>Dothideomycetes</taxon>
        <taxon>Dothideomycetes incertae sedis</taxon>
        <taxon>Botryosphaeriales</taxon>
        <taxon>Botryosphaeriaceae</taxon>
        <taxon>Macrophomina</taxon>
    </lineage>
</organism>
<keyword evidence="2" id="KW-1185">Reference proteome</keyword>